<organism evidence="1">
    <name type="scientific">marine sediment metagenome</name>
    <dbReference type="NCBI Taxonomy" id="412755"/>
    <lineage>
        <taxon>unclassified sequences</taxon>
        <taxon>metagenomes</taxon>
        <taxon>ecological metagenomes</taxon>
    </lineage>
</organism>
<evidence type="ECO:0000313" key="1">
    <source>
        <dbReference type="EMBL" id="GAH17173.1"/>
    </source>
</evidence>
<sequence length="38" mass="4294">MGTTTNHNLDKRLHQLIGDWIEEPLTTAASLPLHCLPR</sequence>
<accession>X1F8R5</accession>
<feature type="non-terminal residue" evidence="1">
    <location>
        <position position="38"/>
    </location>
</feature>
<reference evidence="1" key="1">
    <citation type="journal article" date="2014" name="Front. Microbiol.">
        <title>High frequency of phylogenetically diverse reductive dehalogenase-homologous genes in deep subseafloor sedimentary metagenomes.</title>
        <authorList>
            <person name="Kawai M."/>
            <person name="Futagami T."/>
            <person name="Toyoda A."/>
            <person name="Takaki Y."/>
            <person name="Nishi S."/>
            <person name="Hori S."/>
            <person name="Arai W."/>
            <person name="Tsubouchi T."/>
            <person name="Morono Y."/>
            <person name="Uchiyama I."/>
            <person name="Ito T."/>
            <person name="Fujiyama A."/>
            <person name="Inagaki F."/>
            <person name="Takami H."/>
        </authorList>
    </citation>
    <scope>NUCLEOTIDE SEQUENCE</scope>
    <source>
        <strain evidence="1">Expedition CK06-06</strain>
    </source>
</reference>
<dbReference type="EMBL" id="BART01033081">
    <property type="protein sequence ID" value="GAH17173.1"/>
    <property type="molecule type" value="Genomic_DNA"/>
</dbReference>
<dbReference type="AlphaFoldDB" id="X1F8R5"/>
<protein>
    <submittedName>
        <fullName evidence="1">Uncharacterized protein</fullName>
    </submittedName>
</protein>
<proteinExistence type="predicted"/>
<comment type="caution">
    <text evidence="1">The sequence shown here is derived from an EMBL/GenBank/DDBJ whole genome shotgun (WGS) entry which is preliminary data.</text>
</comment>
<gene>
    <name evidence="1" type="ORF">S01H4_56972</name>
</gene>
<name>X1F8R5_9ZZZZ</name>